<reference evidence="3" key="1">
    <citation type="journal article" date="2015" name="PLoS Genet.">
        <title>Genome Sequence and Transcriptome Analyses of Chrysochromulina tobin: Metabolic Tools for Enhanced Algal Fitness in the Prominent Order Prymnesiales (Haptophyceae).</title>
        <authorList>
            <person name="Hovde B.T."/>
            <person name="Deodato C.R."/>
            <person name="Hunsperger H.M."/>
            <person name="Ryken S.A."/>
            <person name="Yost W."/>
            <person name="Jha R.K."/>
            <person name="Patterson J."/>
            <person name="Monnat R.J. Jr."/>
            <person name="Barlow S.B."/>
            <person name="Starkenburg S.R."/>
            <person name="Cattolico R.A."/>
        </authorList>
    </citation>
    <scope>NUCLEOTIDE SEQUENCE</scope>
    <source>
        <strain evidence="3">CCMP291</strain>
    </source>
</reference>
<sequence length="587" mass="63367">MELLPAALRANAFDVASQGRELVDAISYTGELAKQDAVTAARLHLIGRDFPSAHDFLLRASGASAKVSAIRALAPLGLAYRAGCPLFDCLDFIEPVLLKHASLLTQSWNKGLAVVEVVNLLKQEAAEWKSSAGGSAALGADGDAALAGRWAVTLRGVTDEALRRAILEDPLFNAVAEEIDGHDLATNEGRSAALEAACLSGLSIFQRFFANPGLLTTKHAVFASLTLCLAELPAYFGRAQAVDLDTGEIPELREGWLFDKDQLDKLFRGKLSEVEWFNGPLGALELLNKDASDPFKNCPPDQLYTVETVLEATIPFVRATMNAAGWAAESKAGYTLAALFEKQLKHIKWIRKQGDMAVVSLLLHAHKAFLRALADCETAHLRMLSHPEPAAAKLDYLLEFNGPYDEALKEKTKGMAPMVLIRRALPELLPPSADRSLSGVRLDSAPAVTAVVPRGPGAGKGKGKDDDAKGKGKGKLPDDEIPPPGSLKGIVKWVDKTHMQLGSLNYDTAKIGKHYSLDEDHCYPVLLSIKKGGAALALCPHWGEPGHTSLASEKHVTPKEWNYTHVCAHMAEKRDGATRDRKRKRGA</sequence>
<evidence type="ECO:0000313" key="2">
    <source>
        <dbReference type="EMBL" id="KOO32868.1"/>
    </source>
</evidence>
<evidence type="ECO:0000313" key="3">
    <source>
        <dbReference type="Proteomes" id="UP000037460"/>
    </source>
</evidence>
<feature type="compositionally biased region" description="Basic and acidic residues" evidence="1">
    <location>
        <begin position="462"/>
        <end position="478"/>
    </location>
</feature>
<comment type="caution">
    <text evidence="2">The sequence shown here is derived from an EMBL/GenBank/DDBJ whole genome shotgun (WGS) entry which is preliminary data.</text>
</comment>
<organism evidence="2 3">
    <name type="scientific">Chrysochromulina tobinii</name>
    <dbReference type="NCBI Taxonomy" id="1460289"/>
    <lineage>
        <taxon>Eukaryota</taxon>
        <taxon>Haptista</taxon>
        <taxon>Haptophyta</taxon>
        <taxon>Prymnesiophyceae</taxon>
        <taxon>Prymnesiales</taxon>
        <taxon>Chrysochromulinaceae</taxon>
        <taxon>Chrysochromulina</taxon>
    </lineage>
</organism>
<protein>
    <submittedName>
        <fullName evidence="2">Uncharacterized protein</fullName>
    </submittedName>
</protein>
<keyword evidence="3" id="KW-1185">Reference proteome</keyword>
<evidence type="ECO:0000256" key="1">
    <source>
        <dbReference type="SAM" id="MobiDB-lite"/>
    </source>
</evidence>
<accession>A0A0M0K3A4</accession>
<dbReference type="Proteomes" id="UP000037460">
    <property type="component" value="Unassembled WGS sequence"/>
</dbReference>
<dbReference type="AlphaFoldDB" id="A0A0M0K3A4"/>
<gene>
    <name evidence="2" type="ORF">Ctob_016575</name>
</gene>
<proteinExistence type="predicted"/>
<dbReference type="EMBL" id="JWZX01001663">
    <property type="protein sequence ID" value="KOO32868.1"/>
    <property type="molecule type" value="Genomic_DNA"/>
</dbReference>
<feature type="region of interest" description="Disordered" evidence="1">
    <location>
        <begin position="450"/>
        <end position="483"/>
    </location>
</feature>
<name>A0A0M0K3A4_9EUKA</name>